<feature type="signal peptide" evidence="1">
    <location>
        <begin position="1"/>
        <end position="22"/>
    </location>
</feature>
<feature type="chain" id="PRO_5002137315" description="Lipoprotein" evidence="1">
    <location>
        <begin position="23"/>
        <end position="160"/>
    </location>
</feature>
<proteinExistence type="predicted"/>
<gene>
    <name evidence="2" type="ORF">JF50_11445</name>
</gene>
<evidence type="ECO:0000256" key="1">
    <source>
        <dbReference type="SAM" id="SignalP"/>
    </source>
</evidence>
<protein>
    <recommendedName>
        <fullName evidence="4">Lipoprotein</fullName>
    </recommendedName>
</protein>
<dbReference type="EMBL" id="JWIC01000006">
    <property type="protein sequence ID" value="KID56550.1"/>
    <property type="molecule type" value="Genomic_DNA"/>
</dbReference>
<organism evidence="2 3">
    <name type="scientific">Pseudoalteromonas luteoviolacea</name>
    <dbReference type="NCBI Taxonomy" id="43657"/>
    <lineage>
        <taxon>Bacteria</taxon>
        <taxon>Pseudomonadati</taxon>
        <taxon>Pseudomonadota</taxon>
        <taxon>Gammaproteobacteria</taxon>
        <taxon>Alteromonadales</taxon>
        <taxon>Pseudoalteromonadaceae</taxon>
        <taxon>Pseudoalteromonas</taxon>
    </lineage>
</organism>
<reference evidence="2 3" key="1">
    <citation type="submission" date="2014-12" db="EMBL/GenBank/DDBJ databases">
        <title>Draft Genome Sequence of Pseudoalteromonas luteoviolacea HI1.</title>
        <authorList>
            <person name="Asahina A.Y."/>
            <person name="Hadfield M.G."/>
        </authorList>
    </citation>
    <scope>NUCLEOTIDE SEQUENCE [LARGE SCALE GENOMIC DNA]</scope>
    <source>
        <strain evidence="2 3">HI1</strain>
    </source>
</reference>
<evidence type="ECO:0000313" key="2">
    <source>
        <dbReference type="EMBL" id="KID56550.1"/>
    </source>
</evidence>
<evidence type="ECO:0000313" key="3">
    <source>
        <dbReference type="Proteomes" id="UP000031327"/>
    </source>
</evidence>
<sequence>MKKLVCYLAVALIVGCSSTSRMIDSNIDVAELNNGTELSQSKVTIYLNNEGTDRASVRFETRYKSEPNRVHRLYIFDEDVPALKLLLTKVLKDELTVQDMLEPVSFGRDKGMFGQTKAGDKEYVRINTVEGSYLFPESSIPNLINVLNQLQDAAKRKTNK</sequence>
<dbReference type="OrthoDB" id="9873237at2"/>
<name>A0A0C1QAV0_9GAMM</name>
<dbReference type="AlphaFoldDB" id="A0A0C1QAV0"/>
<dbReference type="Proteomes" id="UP000031327">
    <property type="component" value="Unassembled WGS sequence"/>
</dbReference>
<accession>A0A0C1QAV0</accession>
<comment type="caution">
    <text evidence="2">The sequence shown here is derived from an EMBL/GenBank/DDBJ whole genome shotgun (WGS) entry which is preliminary data.</text>
</comment>
<dbReference type="RefSeq" id="WP_039609618.1">
    <property type="nucleotide sequence ID" value="NZ_JWIC01000006.1"/>
</dbReference>
<evidence type="ECO:0008006" key="4">
    <source>
        <dbReference type="Google" id="ProtNLM"/>
    </source>
</evidence>
<keyword evidence="1" id="KW-0732">Signal</keyword>
<dbReference type="PROSITE" id="PS51257">
    <property type="entry name" value="PROKAR_LIPOPROTEIN"/>
    <property type="match status" value="1"/>
</dbReference>